<dbReference type="AlphaFoldDB" id="A0A1U7JGS3"/>
<dbReference type="Proteomes" id="UP000185783">
    <property type="component" value="Unassembled WGS sequence"/>
</dbReference>
<evidence type="ECO:0000313" key="7">
    <source>
        <dbReference type="EMBL" id="OKL43895.1"/>
    </source>
</evidence>
<dbReference type="RefSeq" id="WP_028483136.1">
    <property type="nucleotide sequence ID" value="NZ_LVVZ01000016.1"/>
</dbReference>
<feature type="transmembrane region" description="Helical" evidence="6">
    <location>
        <begin position="252"/>
        <end position="273"/>
    </location>
</feature>
<keyword evidence="2" id="KW-1003">Cell membrane</keyword>
<accession>A0A1U7JGS3</accession>
<feature type="transmembrane region" description="Helical" evidence="6">
    <location>
        <begin position="364"/>
        <end position="389"/>
    </location>
</feature>
<feature type="transmembrane region" description="Helical" evidence="6">
    <location>
        <begin position="167"/>
        <end position="187"/>
    </location>
</feature>
<keyword evidence="4 6" id="KW-1133">Transmembrane helix</keyword>
<evidence type="ECO:0000256" key="2">
    <source>
        <dbReference type="ARBA" id="ARBA00022475"/>
    </source>
</evidence>
<dbReference type="InterPro" id="IPR036259">
    <property type="entry name" value="MFS_trans_sf"/>
</dbReference>
<keyword evidence="5 6" id="KW-0472">Membrane</keyword>
<dbReference type="InterPro" id="IPR011701">
    <property type="entry name" value="MFS"/>
</dbReference>
<evidence type="ECO:0000313" key="8">
    <source>
        <dbReference type="Proteomes" id="UP000185783"/>
    </source>
</evidence>
<dbReference type="CDD" id="cd06173">
    <property type="entry name" value="MFS_MefA_like"/>
    <property type="match status" value="1"/>
</dbReference>
<comment type="subcellular location">
    <subcellularLocation>
        <location evidence="1">Cell membrane</location>
        <topology evidence="1">Multi-pass membrane protein</topology>
    </subcellularLocation>
</comment>
<evidence type="ECO:0000256" key="5">
    <source>
        <dbReference type="ARBA" id="ARBA00023136"/>
    </source>
</evidence>
<evidence type="ECO:0000256" key="4">
    <source>
        <dbReference type="ARBA" id="ARBA00022989"/>
    </source>
</evidence>
<dbReference type="EMBL" id="LVVZ01000016">
    <property type="protein sequence ID" value="OKL43895.1"/>
    <property type="molecule type" value="Genomic_DNA"/>
</dbReference>
<reference evidence="7 8" key="1">
    <citation type="submission" date="2016-03" db="EMBL/GenBank/DDBJ databases">
        <title>Genome sequence of Nesiotobacter sp. nov., a moderately halophilic alphaproteobacterium isolated from the Yellow Sea, China.</title>
        <authorList>
            <person name="Zhang G."/>
            <person name="Zhang R."/>
        </authorList>
    </citation>
    <scope>NUCLEOTIDE SEQUENCE [LARGE SCALE GENOMIC DNA]</scope>
    <source>
        <strain evidence="7 8">WB1-6</strain>
    </source>
</reference>
<keyword evidence="8" id="KW-1185">Reference proteome</keyword>
<protein>
    <submittedName>
        <fullName evidence="7">MFS transporter</fullName>
    </submittedName>
</protein>
<dbReference type="GO" id="GO:0005886">
    <property type="term" value="C:plasma membrane"/>
    <property type="evidence" value="ECO:0007669"/>
    <property type="project" value="UniProtKB-SubCell"/>
</dbReference>
<name>A0A1U7JGS3_9HYPH</name>
<feature type="transmembrane region" description="Helical" evidence="6">
    <location>
        <begin position="46"/>
        <end position="64"/>
    </location>
</feature>
<dbReference type="GO" id="GO:0022857">
    <property type="term" value="F:transmembrane transporter activity"/>
    <property type="evidence" value="ECO:0007669"/>
    <property type="project" value="InterPro"/>
</dbReference>
<feature type="transmembrane region" description="Helical" evidence="6">
    <location>
        <begin position="12"/>
        <end position="34"/>
    </location>
</feature>
<dbReference type="SUPFAM" id="SSF103473">
    <property type="entry name" value="MFS general substrate transporter"/>
    <property type="match status" value="1"/>
</dbReference>
<dbReference type="PANTHER" id="PTHR23513">
    <property type="entry name" value="INTEGRAL MEMBRANE EFFLUX PROTEIN-RELATED"/>
    <property type="match status" value="1"/>
</dbReference>
<feature type="transmembrane region" description="Helical" evidence="6">
    <location>
        <begin position="219"/>
        <end position="240"/>
    </location>
</feature>
<dbReference type="Pfam" id="PF07690">
    <property type="entry name" value="MFS_1"/>
    <property type="match status" value="1"/>
</dbReference>
<proteinExistence type="predicted"/>
<dbReference type="STRING" id="197461.A3843_11245"/>
<comment type="caution">
    <text evidence="7">The sequence shown here is derived from an EMBL/GenBank/DDBJ whole genome shotgun (WGS) entry which is preliminary data.</text>
</comment>
<evidence type="ECO:0000256" key="6">
    <source>
        <dbReference type="SAM" id="Phobius"/>
    </source>
</evidence>
<dbReference type="PANTHER" id="PTHR23513:SF6">
    <property type="entry name" value="MAJOR FACILITATOR SUPERFAMILY ASSOCIATED DOMAIN-CONTAINING PROTEIN"/>
    <property type="match status" value="1"/>
</dbReference>
<gene>
    <name evidence="7" type="ORF">A3843_11245</name>
</gene>
<dbReference type="Gene3D" id="1.20.1250.20">
    <property type="entry name" value="MFS general substrate transporter like domains"/>
    <property type="match status" value="2"/>
</dbReference>
<sequence>MLTPLTDRRYRHLFAAQVIALFGTGLATVALSLLAFDLAGDEAGRVLGTAFTIKMVAYVCLAPLTAAITERLPPRAVLVVLDLIRASVALLLPFISEVCHIYVLIFALQAASAAFTPTFQATIPEVLPEEKAYTNALSLSRLAYDLENLLTPTVAAAVLLVASYQSLFIGTTLGFLASALLVLTVVLPSPKPSGSAPFRKRLTSGLTIYLRTPRLRGMLAVYLSVASGGAMVIINTVVLVQGTYGLAPNDVAIALACFGGGSMVAALGLPAVLERIPDRTVMQAGAALMAVTMTVATLVSGYDLLLGLWTIMGLGYGAAQTPAGRVLKRSAHAADRPALFAAQFALSHACWLLTYPLAGWLGVALGLPITFAILGTLCWVGFGLSIVLWPRLDEEIIEHSHPELAPDDPHLAEGDHPHGHTHTHVFVIDDRHPHWPHRL</sequence>
<keyword evidence="3 6" id="KW-0812">Transmembrane</keyword>
<organism evidence="7 8">
    <name type="scientific">Pseudovibrio exalbescens</name>
    <dbReference type="NCBI Taxonomy" id="197461"/>
    <lineage>
        <taxon>Bacteria</taxon>
        <taxon>Pseudomonadati</taxon>
        <taxon>Pseudomonadota</taxon>
        <taxon>Alphaproteobacteria</taxon>
        <taxon>Hyphomicrobiales</taxon>
        <taxon>Stappiaceae</taxon>
        <taxon>Pseudovibrio</taxon>
    </lineage>
</organism>
<feature type="transmembrane region" description="Helical" evidence="6">
    <location>
        <begin position="285"/>
        <end position="302"/>
    </location>
</feature>
<evidence type="ECO:0000256" key="1">
    <source>
        <dbReference type="ARBA" id="ARBA00004651"/>
    </source>
</evidence>
<evidence type="ECO:0000256" key="3">
    <source>
        <dbReference type="ARBA" id="ARBA00022692"/>
    </source>
</evidence>